<feature type="domain" description="DNL-type" evidence="5">
    <location>
        <begin position="67"/>
        <end position="157"/>
    </location>
</feature>
<dbReference type="STRING" id="568069.A0A1J1IA57"/>
<keyword evidence="2 4" id="KW-0863">Zinc-finger</keyword>
<dbReference type="AlphaFoldDB" id="A0A1J1IA57"/>
<accession>A0A1J1IA57</accession>
<organism evidence="6 7">
    <name type="scientific">Clunio marinus</name>
    <dbReference type="NCBI Taxonomy" id="568069"/>
    <lineage>
        <taxon>Eukaryota</taxon>
        <taxon>Metazoa</taxon>
        <taxon>Ecdysozoa</taxon>
        <taxon>Arthropoda</taxon>
        <taxon>Hexapoda</taxon>
        <taxon>Insecta</taxon>
        <taxon>Pterygota</taxon>
        <taxon>Neoptera</taxon>
        <taxon>Endopterygota</taxon>
        <taxon>Diptera</taxon>
        <taxon>Nematocera</taxon>
        <taxon>Chironomoidea</taxon>
        <taxon>Chironomidae</taxon>
        <taxon>Clunio</taxon>
    </lineage>
</organism>
<dbReference type="Pfam" id="PF05180">
    <property type="entry name" value="zf-DNL"/>
    <property type="match status" value="1"/>
</dbReference>
<dbReference type="PROSITE" id="PS51501">
    <property type="entry name" value="ZF_DNL"/>
    <property type="match status" value="1"/>
</dbReference>
<dbReference type="Proteomes" id="UP000183832">
    <property type="component" value="Unassembled WGS sequence"/>
</dbReference>
<evidence type="ECO:0000256" key="3">
    <source>
        <dbReference type="ARBA" id="ARBA00022833"/>
    </source>
</evidence>
<name>A0A1J1IA57_9DIPT</name>
<dbReference type="InterPro" id="IPR007853">
    <property type="entry name" value="Znf_DNL-typ"/>
</dbReference>
<evidence type="ECO:0000256" key="2">
    <source>
        <dbReference type="ARBA" id="ARBA00022771"/>
    </source>
</evidence>
<keyword evidence="1" id="KW-0479">Metal-binding</keyword>
<evidence type="ECO:0000313" key="7">
    <source>
        <dbReference type="Proteomes" id="UP000183832"/>
    </source>
</evidence>
<dbReference type="EMBL" id="CVRI01000044">
    <property type="protein sequence ID" value="CRK96452.1"/>
    <property type="molecule type" value="Genomic_DNA"/>
</dbReference>
<dbReference type="GO" id="GO:0006457">
    <property type="term" value="P:protein folding"/>
    <property type="evidence" value="ECO:0007669"/>
    <property type="project" value="TreeGrafter"/>
</dbReference>
<keyword evidence="7" id="KW-1185">Reference proteome</keyword>
<dbReference type="PANTHER" id="PTHR20922">
    <property type="entry name" value="DNL-TYPE ZINC FINGER PROTEIN"/>
    <property type="match status" value="1"/>
</dbReference>
<dbReference type="GO" id="GO:0005739">
    <property type="term" value="C:mitochondrion"/>
    <property type="evidence" value="ECO:0007669"/>
    <property type="project" value="TreeGrafter"/>
</dbReference>
<gene>
    <name evidence="6" type="ORF">CLUMA_CG009871</name>
</gene>
<dbReference type="InterPro" id="IPR024158">
    <property type="entry name" value="Mt_import_TIM15"/>
</dbReference>
<dbReference type="GO" id="GO:0051087">
    <property type="term" value="F:protein-folding chaperone binding"/>
    <property type="evidence" value="ECO:0007669"/>
    <property type="project" value="TreeGrafter"/>
</dbReference>
<evidence type="ECO:0000313" key="6">
    <source>
        <dbReference type="EMBL" id="CRK96452.1"/>
    </source>
</evidence>
<dbReference type="GO" id="GO:0050821">
    <property type="term" value="P:protein stabilization"/>
    <property type="evidence" value="ECO:0007669"/>
    <property type="project" value="TreeGrafter"/>
</dbReference>
<dbReference type="GO" id="GO:0030150">
    <property type="term" value="P:protein import into mitochondrial matrix"/>
    <property type="evidence" value="ECO:0007669"/>
    <property type="project" value="TreeGrafter"/>
</dbReference>
<keyword evidence="3" id="KW-0862">Zinc</keyword>
<reference evidence="6 7" key="1">
    <citation type="submission" date="2015-04" db="EMBL/GenBank/DDBJ databases">
        <authorList>
            <person name="Syromyatnikov M.Y."/>
            <person name="Popov V.N."/>
        </authorList>
    </citation>
    <scope>NUCLEOTIDE SEQUENCE [LARGE SCALE GENOMIC DNA]</scope>
</reference>
<proteinExistence type="predicted"/>
<evidence type="ECO:0000256" key="1">
    <source>
        <dbReference type="ARBA" id="ARBA00022723"/>
    </source>
</evidence>
<evidence type="ECO:0000256" key="4">
    <source>
        <dbReference type="PROSITE-ProRule" id="PRU00834"/>
    </source>
</evidence>
<dbReference type="GO" id="GO:0008270">
    <property type="term" value="F:zinc ion binding"/>
    <property type="evidence" value="ECO:0007669"/>
    <property type="project" value="UniProtKB-KW"/>
</dbReference>
<dbReference type="PANTHER" id="PTHR20922:SF13">
    <property type="entry name" value="DNL-TYPE ZINC FINGER PROTEIN"/>
    <property type="match status" value="1"/>
</dbReference>
<dbReference type="OrthoDB" id="512667at2759"/>
<protein>
    <submittedName>
        <fullName evidence="6">CLUMA_CG009871, isoform A</fullName>
    </submittedName>
</protein>
<sequence>MFNASRLVLRRSLSRIQQMTWKQNSIKPPIVSYFNYCTKTPTISSCKQTELNADKPTDQLSSVPLGQLEKKMQMMYTCKVCGTRNSQTISKVAYTQGVVIVRCSGCENNHLVADNLGWFKDKKVNIEDILREKGEEVRKVTLGNEIVEIVQNKLEIQ</sequence>
<evidence type="ECO:0000259" key="5">
    <source>
        <dbReference type="PROSITE" id="PS51501"/>
    </source>
</evidence>